<feature type="compositionally biased region" description="Gly residues" evidence="3">
    <location>
        <begin position="602"/>
        <end position="620"/>
    </location>
</feature>
<proteinExistence type="inferred from homology"/>
<reference evidence="5 6" key="1">
    <citation type="submission" date="2024-09" db="EMBL/GenBank/DDBJ databases">
        <authorList>
            <person name="Sun Q."/>
            <person name="Mori K."/>
        </authorList>
    </citation>
    <scope>NUCLEOTIDE SEQUENCE [LARGE SCALE GENOMIC DNA]</scope>
    <source>
        <strain evidence="5 6">JCM 12520</strain>
    </source>
</reference>
<evidence type="ECO:0000256" key="3">
    <source>
        <dbReference type="SAM" id="MobiDB-lite"/>
    </source>
</evidence>
<comment type="similarity">
    <text evidence="1">Belongs to the GerABKA family.</text>
</comment>
<dbReference type="PANTHER" id="PTHR22550:SF5">
    <property type="entry name" value="LEUCINE ZIPPER PROTEIN 4"/>
    <property type="match status" value="1"/>
</dbReference>
<feature type="transmembrane region" description="Helical" evidence="4">
    <location>
        <begin position="306"/>
        <end position="325"/>
    </location>
</feature>
<dbReference type="InterPro" id="IPR050768">
    <property type="entry name" value="UPF0353/GerABKA_families"/>
</dbReference>
<keyword evidence="2 4" id="KW-0472">Membrane</keyword>
<keyword evidence="6" id="KW-1185">Reference proteome</keyword>
<comment type="caution">
    <text evidence="5">The sequence shown here is derived from an EMBL/GenBank/DDBJ whole genome shotgun (WGS) entry which is preliminary data.</text>
</comment>
<dbReference type="InterPro" id="IPR004995">
    <property type="entry name" value="Spore_Ger"/>
</dbReference>
<evidence type="ECO:0000256" key="4">
    <source>
        <dbReference type="SAM" id="Phobius"/>
    </source>
</evidence>
<organism evidence="5 6">
    <name type="scientific">Paenibacillus hodogayensis</name>
    <dbReference type="NCBI Taxonomy" id="279208"/>
    <lineage>
        <taxon>Bacteria</taxon>
        <taxon>Bacillati</taxon>
        <taxon>Bacillota</taxon>
        <taxon>Bacilli</taxon>
        <taxon>Bacillales</taxon>
        <taxon>Paenibacillaceae</taxon>
        <taxon>Paenibacillus</taxon>
    </lineage>
</organism>
<dbReference type="Proteomes" id="UP001589619">
    <property type="component" value="Unassembled WGS sequence"/>
</dbReference>
<dbReference type="EMBL" id="JBHMAG010000014">
    <property type="protein sequence ID" value="MFB9754264.1"/>
    <property type="molecule type" value="Genomic_DNA"/>
</dbReference>
<feature type="compositionally biased region" description="Basic and acidic residues" evidence="3">
    <location>
        <begin position="505"/>
        <end position="514"/>
    </location>
</feature>
<keyword evidence="4" id="KW-1133">Transmembrane helix</keyword>
<evidence type="ECO:0000313" key="5">
    <source>
        <dbReference type="EMBL" id="MFB9754264.1"/>
    </source>
</evidence>
<dbReference type="PANTHER" id="PTHR22550">
    <property type="entry name" value="SPORE GERMINATION PROTEIN"/>
    <property type="match status" value="1"/>
</dbReference>
<protein>
    <submittedName>
        <fullName evidence="5">Spore germination protein</fullName>
    </submittedName>
</protein>
<feature type="compositionally biased region" description="Basic and acidic residues" evidence="3">
    <location>
        <begin position="523"/>
        <end position="566"/>
    </location>
</feature>
<feature type="transmembrane region" description="Helical" evidence="4">
    <location>
        <begin position="399"/>
        <end position="417"/>
    </location>
</feature>
<evidence type="ECO:0000256" key="1">
    <source>
        <dbReference type="ARBA" id="ARBA00005278"/>
    </source>
</evidence>
<feature type="compositionally biased region" description="Basic and acidic residues" evidence="3">
    <location>
        <begin position="581"/>
        <end position="599"/>
    </location>
</feature>
<name>A0ABV5W133_9BACL</name>
<feature type="region of interest" description="Disordered" evidence="3">
    <location>
        <begin position="504"/>
        <end position="637"/>
    </location>
</feature>
<sequence length="637" mass="69288">MRRAGKRTSAKEPMHEELYIDNLKKVPIRGNVVDDERMLSDIMAECSDFVIRHFRMEDSGVRALVCYVDGLANTELVDRVIASLMIRKGDRSLLEEVSERTLPVSQIAEADNYGDMLQKALSGDAVLLVDGNDRAIVMGLRGAEHRNVTEPETESTVRGPREGFTELLRTNTALIRRKIKSPRLKMKPMVVGKETNTDIVITYIEGLADPKLVQEVVSRIEQIQIDGILESGYLEEMIQDHGYSPFPQIMYTERPDTTAGSLLEGRVAIVTDGTPFVLIVPVTFWSFLQANEDYYERFQISSLLRLIRIIFMFIALMTPALYIAVTTFHQEMLPTTLLLSVAAAREAIPFPAVVEALIMELSFEALREAGVRLPKAVGQAVSILGALVVGQAAVEAGIVSAPLVIVVSITGIASFAIPKFNAAISVRLLRFPLMLVASVFGLYGIVLGSMLIIGHLTRLRSFGIPYLAPISPITLSDLKDTLIRAPWWQMKRRPMMLDVVNTNRLGERTGEGHGNKRISGDGNDNKKGKEDQGGKRNQDGNGNRDEDGTSNRDEGGDGNRAGEENPGRNGNEAGGGNGTQGEKERQTGSEGESVKRSEGENTNGGEGGKGNQGGNDGEGGGPPPSADQGGHPGQGKR</sequence>
<gene>
    <name evidence="5" type="ORF">ACFFNY_22060</name>
</gene>
<evidence type="ECO:0000256" key="2">
    <source>
        <dbReference type="ARBA" id="ARBA00023136"/>
    </source>
</evidence>
<keyword evidence="4" id="KW-0812">Transmembrane</keyword>
<accession>A0ABV5W133</accession>
<dbReference type="RefSeq" id="WP_344913942.1">
    <property type="nucleotide sequence ID" value="NZ_BAAAYO010000013.1"/>
</dbReference>
<evidence type="ECO:0000313" key="6">
    <source>
        <dbReference type="Proteomes" id="UP001589619"/>
    </source>
</evidence>
<dbReference type="Pfam" id="PF03323">
    <property type="entry name" value="GerA"/>
    <property type="match status" value="1"/>
</dbReference>
<feature type="transmembrane region" description="Helical" evidence="4">
    <location>
        <begin position="429"/>
        <end position="453"/>
    </location>
</feature>